<dbReference type="Proteomes" id="UP001055072">
    <property type="component" value="Unassembled WGS sequence"/>
</dbReference>
<sequence>MATQAHTSRTGPPPVPVPPTEFTLQPHHVQLLKIFMSLLTTYDPRKLPADFVLLVNRVLLETVAEVRVPPTYQELKAKIEAGTTVRPSLTAQIVREMWSLPGQLQNLEHLLNFFTGIAHP</sequence>
<gene>
    <name evidence="1" type="ORF">BDY19DRAFT_989186</name>
</gene>
<protein>
    <submittedName>
        <fullName evidence="1">Uncharacterized protein</fullName>
    </submittedName>
</protein>
<accession>A0ACB8UHG5</accession>
<keyword evidence="2" id="KW-1185">Reference proteome</keyword>
<dbReference type="EMBL" id="MU274901">
    <property type="protein sequence ID" value="KAI0093629.1"/>
    <property type="molecule type" value="Genomic_DNA"/>
</dbReference>
<reference evidence="1" key="1">
    <citation type="journal article" date="2021" name="Environ. Microbiol.">
        <title>Gene family expansions and transcriptome signatures uncover fungal adaptations to wood decay.</title>
        <authorList>
            <person name="Hage H."/>
            <person name="Miyauchi S."/>
            <person name="Viragh M."/>
            <person name="Drula E."/>
            <person name="Min B."/>
            <person name="Chaduli D."/>
            <person name="Navarro D."/>
            <person name="Favel A."/>
            <person name="Norest M."/>
            <person name="Lesage-Meessen L."/>
            <person name="Balint B."/>
            <person name="Merenyi Z."/>
            <person name="de Eugenio L."/>
            <person name="Morin E."/>
            <person name="Martinez A.T."/>
            <person name="Baldrian P."/>
            <person name="Stursova M."/>
            <person name="Martinez M.J."/>
            <person name="Novotny C."/>
            <person name="Magnuson J.K."/>
            <person name="Spatafora J.W."/>
            <person name="Maurice S."/>
            <person name="Pangilinan J."/>
            <person name="Andreopoulos W."/>
            <person name="LaButti K."/>
            <person name="Hundley H."/>
            <person name="Na H."/>
            <person name="Kuo A."/>
            <person name="Barry K."/>
            <person name="Lipzen A."/>
            <person name="Henrissat B."/>
            <person name="Riley R."/>
            <person name="Ahrendt S."/>
            <person name="Nagy L.G."/>
            <person name="Grigoriev I.V."/>
            <person name="Martin F."/>
            <person name="Rosso M.N."/>
        </authorList>
    </citation>
    <scope>NUCLEOTIDE SEQUENCE</scope>
    <source>
        <strain evidence="1">CBS 384.51</strain>
    </source>
</reference>
<name>A0ACB8UHG5_9APHY</name>
<organism evidence="1 2">
    <name type="scientific">Irpex rosettiformis</name>
    <dbReference type="NCBI Taxonomy" id="378272"/>
    <lineage>
        <taxon>Eukaryota</taxon>
        <taxon>Fungi</taxon>
        <taxon>Dikarya</taxon>
        <taxon>Basidiomycota</taxon>
        <taxon>Agaricomycotina</taxon>
        <taxon>Agaricomycetes</taxon>
        <taxon>Polyporales</taxon>
        <taxon>Irpicaceae</taxon>
        <taxon>Irpex</taxon>
    </lineage>
</organism>
<proteinExistence type="predicted"/>
<comment type="caution">
    <text evidence="1">The sequence shown here is derived from an EMBL/GenBank/DDBJ whole genome shotgun (WGS) entry which is preliminary data.</text>
</comment>
<evidence type="ECO:0000313" key="1">
    <source>
        <dbReference type="EMBL" id="KAI0093629.1"/>
    </source>
</evidence>
<evidence type="ECO:0000313" key="2">
    <source>
        <dbReference type="Proteomes" id="UP001055072"/>
    </source>
</evidence>